<keyword evidence="3" id="KW-1185">Reference proteome</keyword>
<gene>
    <name evidence="2" type="ORF">Pme01_21840</name>
</gene>
<name>A0A8J3TCF4_9ACTN</name>
<comment type="caution">
    <text evidence="2">The sequence shown here is derived from an EMBL/GenBank/DDBJ whole genome shotgun (WGS) entry which is preliminary data.</text>
</comment>
<evidence type="ECO:0000256" key="1">
    <source>
        <dbReference type="SAM" id="MobiDB-lite"/>
    </source>
</evidence>
<organism evidence="2 3">
    <name type="scientific">Planosporangium mesophilum</name>
    <dbReference type="NCBI Taxonomy" id="689768"/>
    <lineage>
        <taxon>Bacteria</taxon>
        <taxon>Bacillati</taxon>
        <taxon>Actinomycetota</taxon>
        <taxon>Actinomycetes</taxon>
        <taxon>Micromonosporales</taxon>
        <taxon>Micromonosporaceae</taxon>
        <taxon>Planosporangium</taxon>
    </lineage>
</organism>
<dbReference type="RefSeq" id="WP_168114576.1">
    <property type="nucleotide sequence ID" value="NZ_BOON01000018.1"/>
</dbReference>
<evidence type="ECO:0000313" key="2">
    <source>
        <dbReference type="EMBL" id="GII22587.1"/>
    </source>
</evidence>
<dbReference type="EMBL" id="BOON01000018">
    <property type="protein sequence ID" value="GII22587.1"/>
    <property type="molecule type" value="Genomic_DNA"/>
</dbReference>
<evidence type="ECO:0000313" key="3">
    <source>
        <dbReference type="Proteomes" id="UP000599074"/>
    </source>
</evidence>
<reference evidence="2" key="1">
    <citation type="submission" date="2021-01" db="EMBL/GenBank/DDBJ databases">
        <title>Whole genome shotgun sequence of Planosporangium mesophilum NBRC 109066.</title>
        <authorList>
            <person name="Komaki H."/>
            <person name="Tamura T."/>
        </authorList>
    </citation>
    <scope>NUCLEOTIDE SEQUENCE</scope>
    <source>
        <strain evidence="2">NBRC 109066</strain>
    </source>
</reference>
<dbReference type="AlphaFoldDB" id="A0A8J3TCF4"/>
<sequence>MIEPDQPQGYRNTPDRSNPQPDRAWQRLDTRCASAARLGESYGRYIAALTPQRCWQIRRRVLIVCCRLAEAGRTSGPRS</sequence>
<feature type="compositionally biased region" description="Polar residues" evidence="1">
    <location>
        <begin position="9"/>
        <end position="20"/>
    </location>
</feature>
<accession>A0A8J3TCF4</accession>
<feature type="region of interest" description="Disordered" evidence="1">
    <location>
        <begin position="1"/>
        <end position="25"/>
    </location>
</feature>
<protein>
    <submittedName>
        <fullName evidence="2">Uncharacterized protein</fullName>
    </submittedName>
</protein>
<proteinExistence type="predicted"/>
<dbReference type="Proteomes" id="UP000599074">
    <property type="component" value="Unassembled WGS sequence"/>
</dbReference>